<protein>
    <submittedName>
        <fullName evidence="1">Uncharacterized protein</fullName>
    </submittedName>
</protein>
<organism evidence="1 2">
    <name type="scientific">Rhodococcus pyridinivorans</name>
    <dbReference type="NCBI Taxonomy" id="103816"/>
    <lineage>
        <taxon>Bacteria</taxon>
        <taxon>Bacillati</taxon>
        <taxon>Actinomycetota</taxon>
        <taxon>Actinomycetes</taxon>
        <taxon>Mycobacteriales</taxon>
        <taxon>Nocardiaceae</taxon>
        <taxon>Rhodococcus</taxon>
    </lineage>
</organism>
<dbReference type="EMBL" id="CP063450">
    <property type="protein sequence ID" value="QOV97175.1"/>
    <property type="molecule type" value="Genomic_DNA"/>
</dbReference>
<evidence type="ECO:0000313" key="1">
    <source>
        <dbReference type="EMBL" id="QOV97175.1"/>
    </source>
</evidence>
<name>A0A7M2XHJ8_9NOCA</name>
<gene>
    <name evidence="1" type="ORF">INP59_14450</name>
</gene>
<accession>A0A7M2XHJ8</accession>
<sequence>MQDYYEEPDKVVVVDFNGKEITAHPGFPRCGDCGAEIRSGTTIATSEGVFHEGCRPW</sequence>
<keyword evidence="2" id="KW-1185">Reference proteome</keyword>
<dbReference type="RefSeq" id="WP_193902226.1">
    <property type="nucleotide sequence ID" value="NZ_CP063450.1"/>
</dbReference>
<dbReference type="Proteomes" id="UP000593818">
    <property type="component" value="Chromosome"/>
</dbReference>
<dbReference type="AlphaFoldDB" id="A0A7M2XHJ8"/>
<evidence type="ECO:0000313" key="2">
    <source>
        <dbReference type="Proteomes" id="UP000593818"/>
    </source>
</evidence>
<proteinExistence type="predicted"/>
<reference evidence="1 2" key="1">
    <citation type="submission" date="2020-10" db="EMBL/GenBank/DDBJ databases">
        <title>Whole genome sequence of oil-degrading bacteria Rhodococcus pyridinivorans strain 5Ap.</title>
        <authorList>
            <person name="Akhremchuk A.E."/>
            <person name="Valentovich L.N."/>
            <person name="Charniauskaya M.I."/>
            <person name="Bukliarevich H.A."/>
            <person name="Titok M.A."/>
        </authorList>
    </citation>
    <scope>NUCLEOTIDE SEQUENCE [LARGE SCALE GENOMIC DNA]</scope>
    <source>
        <strain evidence="1 2">5Ap</strain>
    </source>
</reference>